<protein>
    <submittedName>
        <fullName evidence="3">Glycosyltransferase involved in cell wall biosynthesis</fullName>
    </submittedName>
</protein>
<dbReference type="Gene3D" id="3.40.50.2000">
    <property type="entry name" value="Glycogen Phosphorylase B"/>
    <property type="match status" value="1"/>
</dbReference>
<comment type="caution">
    <text evidence="3">The sequence shown here is derived from an EMBL/GenBank/DDBJ whole genome shotgun (WGS) entry which is preliminary data.</text>
</comment>
<dbReference type="SUPFAM" id="SSF53756">
    <property type="entry name" value="UDP-Glycosyltransferase/glycogen phosphorylase"/>
    <property type="match status" value="1"/>
</dbReference>
<evidence type="ECO:0000313" key="4">
    <source>
        <dbReference type="Proteomes" id="UP000618986"/>
    </source>
</evidence>
<keyword evidence="2" id="KW-0808">Transferase</keyword>
<dbReference type="Proteomes" id="UP000618986">
    <property type="component" value="Unassembled WGS sequence"/>
</dbReference>
<keyword evidence="4" id="KW-1185">Reference proteome</keyword>
<dbReference type="GeneID" id="300290881"/>
<evidence type="ECO:0000256" key="2">
    <source>
        <dbReference type="ARBA" id="ARBA00022679"/>
    </source>
</evidence>
<keyword evidence="1" id="KW-0328">Glycosyltransferase</keyword>
<evidence type="ECO:0000256" key="1">
    <source>
        <dbReference type="ARBA" id="ARBA00022676"/>
    </source>
</evidence>
<proteinExistence type="predicted"/>
<evidence type="ECO:0000313" key="3">
    <source>
        <dbReference type="EMBL" id="MBB5110437.1"/>
    </source>
</evidence>
<dbReference type="PANTHER" id="PTHR12526">
    <property type="entry name" value="GLYCOSYLTRANSFERASE"/>
    <property type="match status" value="1"/>
</dbReference>
<accession>A0ABR6M7V8</accession>
<dbReference type="EMBL" id="JACHJC010000001">
    <property type="protein sequence ID" value="MBB5110437.1"/>
    <property type="molecule type" value="Genomic_DNA"/>
</dbReference>
<reference evidence="3 4" key="1">
    <citation type="submission" date="2020-08" db="EMBL/GenBank/DDBJ databases">
        <title>Sequencing the genomes of 1000 actinobacteria strains.</title>
        <authorList>
            <person name="Klenk H.-P."/>
        </authorList>
    </citation>
    <scope>NUCLEOTIDE SEQUENCE [LARGE SCALE GENOMIC DNA]</scope>
    <source>
        <strain evidence="3 4">DSM 43036</strain>
    </source>
</reference>
<sequence length="355" mass="37683">MRHLLVLSGYRLAEGRSGEAVHLRELTRALTAAGHRTTVLDGPLHPGRPVSDPQTELGPLRAELDRLLRADRPDAALLWPGADGEETPLVDRLVAAGVRLVVEHPAADLPPAARTLERADEVVVPSAYAREQLAAGGGPWAHVVAPMSRPCDCPAVRPPVGRRGPVRVTFVNPEPAKGLGVVLTLAGVAAARRLPFRFRLVEGRWTAVDLRRVGVDPDRCPNVEVTPFREDVCALYAETDLLLAPSLWRESFGMVAREAMLHGLPVVATRVGGLPEAVGAGGVCLDPPASDADYAVTMSAAEIRRWLEAMVAAVRGDAPQVAPGLRARAAAATVAAYQELLDWPTAVGTGGQART</sequence>
<dbReference type="RefSeq" id="WP_184680073.1">
    <property type="nucleotide sequence ID" value="NZ_JACHJC010000001.1"/>
</dbReference>
<organism evidence="3 4">
    <name type="scientific">Micromonospora echinospora</name>
    <name type="common">Micromonospora purpurea</name>
    <dbReference type="NCBI Taxonomy" id="1877"/>
    <lineage>
        <taxon>Bacteria</taxon>
        <taxon>Bacillati</taxon>
        <taxon>Actinomycetota</taxon>
        <taxon>Actinomycetes</taxon>
        <taxon>Micromonosporales</taxon>
        <taxon>Micromonosporaceae</taxon>
        <taxon>Micromonospora</taxon>
    </lineage>
</organism>
<dbReference type="PANTHER" id="PTHR12526:SF510">
    <property type="entry name" value="D-INOSITOL 3-PHOSPHATE GLYCOSYLTRANSFERASE"/>
    <property type="match status" value="1"/>
</dbReference>
<gene>
    <name evidence="3" type="ORF">FHU28_000276</name>
</gene>
<dbReference type="CDD" id="cd03801">
    <property type="entry name" value="GT4_PimA-like"/>
    <property type="match status" value="1"/>
</dbReference>
<name>A0ABR6M7V8_MICEC</name>
<dbReference type="Pfam" id="PF13692">
    <property type="entry name" value="Glyco_trans_1_4"/>
    <property type="match status" value="1"/>
</dbReference>